<sequence>MNIFSNEAYMFLSSLFTSSESNTYRDFIKLNVELVHELQMRLFVNINEPNTLVFKLVYLRIDACDFVPLNIDHRHQRTRASTESTIVNCRCVKIKLIVSSLSPYQGIFDSAQSFDSSLISSLDRPFFAKSALLFSLLSDLLCDGICISDCLWDLLFKFTIDLHQSSR</sequence>
<name>A0ABD0VVW2_DENTH</name>
<keyword evidence="2" id="KW-1185">Reference proteome</keyword>
<gene>
    <name evidence="1" type="ORF">M5K25_000512</name>
</gene>
<organism evidence="1 2">
    <name type="scientific">Dendrobium thyrsiflorum</name>
    <name type="common">Pinecone-like raceme dendrobium</name>
    <name type="synonym">Orchid</name>
    <dbReference type="NCBI Taxonomy" id="117978"/>
    <lineage>
        <taxon>Eukaryota</taxon>
        <taxon>Viridiplantae</taxon>
        <taxon>Streptophyta</taxon>
        <taxon>Embryophyta</taxon>
        <taxon>Tracheophyta</taxon>
        <taxon>Spermatophyta</taxon>
        <taxon>Magnoliopsida</taxon>
        <taxon>Liliopsida</taxon>
        <taxon>Asparagales</taxon>
        <taxon>Orchidaceae</taxon>
        <taxon>Epidendroideae</taxon>
        <taxon>Malaxideae</taxon>
        <taxon>Dendrobiinae</taxon>
        <taxon>Dendrobium</taxon>
    </lineage>
</organism>
<evidence type="ECO:0000313" key="1">
    <source>
        <dbReference type="EMBL" id="KAL0928610.1"/>
    </source>
</evidence>
<comment type="caution">
    <text evidence="1">The sequence shown here is derived from an EMBL/GenBank/DDBJ whole genome shotgun (WGS) entry which is preliminary data.</text>
</comment>
<evidence type="ECO:0000313" key="2">
    <source>
        <dbReference type="Proteomes" id="UP001552299"/>
    </source>
</evidence>
<accession>A0ABD0VVW2</accession>
<proteinExistence type="predicted"/>
<dbReference type="AlphaFoldDB" id="A0ABD0VVW2"/>
<dbReference type="EMBL" id="JANQDX010000001">
    <property type="protein sequence ID" value="KAL0928610.1"/>
    <property type="molecule type" value="Genomic_DNA"/>
</dbReference>
<protein>
    <submittedName>
        <fullName evidence="1">Uncharacterized protein</fullName>
    </submittedName>
</protein>
<reference evidence="1 2" key="1">
    <citation type="journal article" date="2024" name="Plant Biotechnol. J.">
        <title>Dendrobium thyrsiflorum genome and its molecular insights into genes involved in important horticultural traits.</title>
        <authorList>
            <person name="Chen B."/>
            <person name="Wang J.Y."/>
            <person name="Zheng P.J."/>
            <person name="Li K.L."/>
            <person name="Liang Y.M."/>
            <person name="Chen X.F."/>
            <person name="Zhang C."/>
            <person name="Zhao X."/>
            <person name="He X."/>
            <person name="Zhang G.Q."/>
            <person name="Liu Z.J."/>
            <person name="Xu Q."/>
        </authorList>
    </citation>
    <scope>NUCLEOTIDE SEQUENCE [LARGE SCALE GENOMIC DNA]</scope>
    <source>
        <strain evidence="1">GZMU011</strain>
    </source>
</reference>
<dbReference type="Proteomes" id="UP001552299">
    <property type="component" value="Unassembled WGS sequence"/>
</dbReference>